<evidence type="ECO:0000313" key="3">
    <source>
        <dbReference type="EMBL" id="MFC4032625.1"/>
    </source>
</evidence>
<feature type="region of interest" description="Disordered" evidence="1">
    <location>
        <begin position="1"/>
        <end position="24"/>
    </location>
</feature>
<protein>
    <submittedName>
        <fullName evidence="3">DUF397 domain-containing protein</fullName>
    </submittedName>
</protein>
<dbReference type="InterPro" id="IPR007278">
    <property type="entry name" value="DUF397"/>
</dbReference>
<evidence type="ECO:0000259" key="2">
    <source>
        <dbReference type="Pfam" id="PF04149"/>
    </source>
</evidence>
<dbReference type="EMBL" id="JBHSBB010000010">
    <property type="protein sequence ID" value="MFC4032625.1"/>
    <property type="molecule type" value="Genomic_DNA"/>
</dbReference>
<dbReference type="RefSeq" id="WP_386429700.1">
    <property type="nucleotide sequence ID" value="NZ_JBHSBB010000010.1"/>
</dbReference>
<name>A0ABV8HKU7_9ACTN</name>
<sequence length="73" mass="7541">MPNTRPDLSAAQWRKSSYSGGADPDSCVEVADGFPGVVPVRDSKDPGGPALTFGADAWSAFVSAVRGDEFPAV</sequence>
<organism evidence="3 4">
    <name type="scientific">Streptomyces polygonati</name>
    <dbReference type="NCBI Taxonomy" id="1617087"/>
    <lineage>
        <taxon>Bacteria</taxon>
        <taxon>Bacillati</taxon>
        <taxon>Actinomycetota</taxon>
        <taxon>Actinomycetes</taxon>
        <taxon>Kitasatosporales</taxon>
        <taxon>Streptomycetaceae</taxon>
        <taxon>Streptomyces</taxon>
    </lineage>
</organism>
<accession>A0ABV8HKU7</accession>
<dbReference type="Proteomes" id="UP001595765">
    <property type="component" value="Unassembled WGS sequence"/>
</dbReference>
<evidence type="ECO:0000313" key="4">
    <source>
        <dbReference type="Proteomes" id="UP001595765"/>
    </source>
</evidence>
<proteinExistence type="predicted"/>
<evidence type="ECO:0000256" key="1">
    <source>
        <dbReference type="SAM" id="MobiDB-lite"/>
    </source>
</evidence>
<reference evidence="4" key="1">
    <citation type="journal article" date="2019" name="Int. J. Syst. Evol. Microbiol.">
        <title>The Global Catalogue of Microorganisms (GCM) 10K type strain sequencing project: providing services to taxonomists for standard genome sequencing and annotation.</title>
        <authorList>
            <consortium name="The Broad Institute Genomics Platform"/>
            <consortium name="The Broad Institute Genome Sequencing Center for Infectious Disease"/>
            <person name="Wu L."/>
            <person name="Ma J."/>
        </authorList>
    </citation>
    <scope>NUCLEOTIDE SEQUENCE [LARGE SCALE GENOMIC DNA]</scope>
    <source>
        <strain evidence="4">CGMCC 4.7237</strain>
    </source>
</reference>
<comment type="caution">
    <text evidence="3">The sequence shown here is derived from an EMBL/GenBank/DDBJ whole genome shotgun (WGS) entry which is preliminary data.</text>
</comment>
<keyword evidence="4" id="KW-1185">Reference proteome</keyword>
<gene>
    <name evidence="3" type="ORF">ACFO3J_14170</name>
</gene>
<feature type="domain" description="DUF397" evidence="2">
    <location>
        <begin position="11"/>
        <end position="66"/>
    </location>
</feature>
<dbReference type="Pfam" id="PF04149">
    <property type="entry name" value="DUF397"/>
    <property type="match status" value="1"/>
</dbReference>